<sequence>MADFTSSLYLGMRHASAELPPWSALTTGRPSALGRPIVAEAVATLLAGLQGADRAMLVRSTLHAFSDCLDVLAGTGSALVVDAALYPVARWAVQRAAGLGVPVASVAHHDLGGLRRVLDGLRRRGLRPVVVADGICGGCARPYPLEEAARRTRAHGGVLVIDDTQALGLFGGSGGGPFGHGGGGSVRRAGITFHDIVAVASLAKAFGAPVASVAGPAEIIRRVERLGGSNQHSSPPSIVDVAAAARALERNAADGDRLRCRLAIRVRLLRRRCAEQGLHLAGGLFPVQATPEVGVETGLRLLDRLASHDLRAVLRRDCAGGSAVALALTATHRCADVAAAADILAAAWFADRPRGAK</sequence>
<dbReference type="InterPro" id="IPR004839">
    <property type="entry name" value="Aminotransferase_I/II_large"/>
</dbReference>
<dbReference type="InterPro" id="IPR015422">
    <property type="entry name" value="PyrdxlP-dep_Trfase_small"/>
</dbReference>
<evidence type="ECO:0000256" key="3">
    <source>
        <dbReference type="ARBA" id="ARBA00022679"/>
    </source>
</evidence>
<dbReference type="GO" id="GO:0009102">
    <property type="term" value="P:biotin biosynthetic process"/>
    <property type="evidence" value="ECO:0007669"/>
    <property type="project" value="TreeGrafter"/>
</dbReference>
<dbReference type="Proteomes" id="UP000319818">
    <property type="component" value="Unassembled WGS sequence"/>
</dbReference>
<evidence type="ECO:0000313" key="7">
    <source>
        <dbReference type="EMBL" id="TQM36850.1"/>
    </source>
</evidence>
<evidence type="ECO:0000259" key="6">
    <source>
        <dbReference type="Pfam" id="PF00155"/>
    </source>
</evidence>
<dbReference type="Gene3D" id="3.40.640.10">
    <property type="entry name" value="Type I PLP-dependent aspartate aminotransferase-like (Major domain)"/>
    <property type="match status" value="1"/>
</dbReference>
<evidence type="ECO:0000256" key="4">
    <source>
        <dbReference type="ARBA" id="ARBA00022898"/>
    </source>
</evidence>
<dbReference type="SUPFAM" id="SSF53383">
    <property type="entry name" value="PLP-dependent transferases"/>
    <property type="match status" value="1"/>
</dbReference>
<protein>
    <recommendedName>
        <fullName evidence="2">8-amino-7-oxononanoate synthase</fullName>
        <ecNumber evidence="2">2.3.1.47</ecNumber>
    </recommendedName>
</protein>
<dbReference type="EMBL" id="VFPH01000002">
    <property type="protein sequence ID" value="TQM36850.1"/>
    <property type="molecule type" value="Genomic_DNA"/>
</dbReference>
<dbReference type="GO" id="GO:0008710">
    <property type="term" value="F:8-amino-7-oxononanoate synthase activity"/>
    <property type="evidence" value="ECO:0007669"/>
    <property type="project" value="UniProtKB-EC"/>
</dbReference>
<proteinExistence type="predicted"/>
<keyword evidence="8" id="KW-1185">Reference proteome</keyword>
<reference evidence="7 8" key="1">
    <citation type="submission" date="2019-06" db="EMBL/GenBank/DDBJ databases">
        <title>Sequencing the genomes of 1000 actinobacteria strains.</title>
        <authorList>
            <person name="Klenk H.-P."/>
        </authorList>
    </citation>
    <scope>NUCLEOTIDE SEQUENCE [LARGE SCALE GENOMIC DNA]</scope>
    <source>
        <strain evidence="7 8">DSM 45511</strain>
    </source>
</reference>
<comment type="cofactor">
    <cofactor evidence="1">
        <name>pyridoxal 5'-phosphate</name>
        <dbReference type="ChEBI" id="CHEBI:597326"/>
    </cofactor>
</comment>
<evidence type="ECO:0000256" key="2">
    <source>
        <dbReference type="ARBA" id="ARBA00013187"/>
    </source>
</evidence>
<evidence type="ECO:0000256" key="5">
    <source>
        <dbReference type="ARBA" id="ARBA00047715"/>
    </source>
</evidence>
<keyword evidence="3" id="KW-0808">Transferase</keyword>
<dbReference type="EC" id="2.3.1.47" evidence="2"/>
<dbReference type="PANTHER" id="PTHR13693:SF100">
    <property type="entry name" value="8-AMINO-7-OXONONANOATE SYNTHASE"/>
    <property type="match status" value="1"/>
</dbReference>
<dbReference type="InterPro" id="IPR050087">
    <property type="entry name" value="AON_synthase_class-II"/>
</dbReference>
<comment type="catalytic activity">
    <reaction evidence="5">
        <text>6-carboxyhexanoyl-[ACP] + L-alanine + H(+) = (8S)-8-amino-7-oxononanoate + holo-[ACP] + CO2</text>
        <dbReference type="Rhea" id="RHEA:42288"/>
        <dbReference type="Rhea" id="RHEA-COMP:9685"/>
        <dbReference type="Rhea" id="RHEA-COMP:9955"/>
        <dbReference type="ChEBI" id="CHEBI:15378"/>
        <dbReference type="ChEBI" id="CHEBI:16526"/>
        <dbReference type="ChEBI" id="CHEBI:57972"/>
        <dbReference type="ChEBI" id="CHEBI:64479"/>
        <dbReference type="ChEBI" id="CHEBI:78846"/>
        <dbReference type="ChEBI" id="CHEBI:149468"/>
        <dbReference type="EC" id="2.3.1.47"/>
    </reaction>
</comment>
<evidence type="ECO:0000313" key="8">
    <source>
        <dbReference type="Proteomes" id="UP000319818"/>
    </source>
</evidence>
<organism evidence="7 8">
    <name type="scientific">Pseudonocardia cypriaca</name>
    <dbReference type="NCBI Taxonomy" id="882449"/>
    <lineage>
        <taxon>Bacteria</taxon>
        <taxon>Bacillati</taxon>
        <taxon>Actinomycetota</taxon>
        <taxon>Actinomycetes</taxon>
        <taxon>Pseudonocardiales</taxon>
        <taxon>Pseudonocardiaceae</taxon>
        <taxon>Pseudonocardia</taxon>
    </lineage>
</organism>
<dbReference type="AlphaFoldDB" id="A0A543FSN8"/>
<dbReference type="RefSeq" id="WP_142103700.1">
    <property type="nucleotide sequence ID" value="NZ_VFPH01000002.1"/>
</dbReference>
<dbReference type="Pfam" id="PF00155">
    <property type="entry name" value="Aminotran_1_2"/>
    <property type="match status" value="1"/>
</dbReference>
<dbReference type="GO" id="GO:0030170">
    <property type="term" value="F:pyridoxal phosphate binding"/>
    <property type="evidence" value="ECO:0007669"/>
    <property type="project" value="InterPro"/>
</dbReference>
<dbReference type="PANTHER" id="PTHR13693">
    <property type="entry name" value="CLASS II AMINOTRANSFERASE/8-AMINO-7-OXONONANOATE SYNTHASE"/>
    <property type="match status" value="1"/>
</dbReference>
<comment type="caution">
    <text evidence="7">The sequence shown here is derived from an EMBL/GenBank/DDBJ whole genome shotgun (WGS) entry which is preliminary data.</text>
</comment>
<gene>
    <name evidence="7" type="ORF">FB388_4037</name>
</gene>
<dbReference type="InterPro" id="IPR015421">
    <property type="entry name" value="PyrdxlP-dep_Trfase_major"/>
</dbReference>
<keyword evidence="4" id="KW-0663">Pyridoxal phosphate</keyword>
<dbReference type="InterPro" id="IPR015424">
    <property type="entry name" value="PyrdxlP-dep_Trfase"/>
</dbReference>
<accession>A0A543FSN8</accession>
<dbReference type="OrthoDB" id="9807157at2"/>
<name>A0A543FSN8_9PSEU</name>
<evidence type="ECO:0000256" key="1">
    <source>
        <dbReference type="ARBA" id="ARBA00001933"/>
    </source>
</evidence>
<dbReference type="Gene3D" id="3.90.1150.10">
    <property type="entry name" value="Aspartate Aminotransferase, domain 1"/>
    <property type="match status" value="1"/>
</dbReference>
<feature type="domain" description="Aminotransferase class I/classII large" evidence="6">
    <location>
        <begin position="52"/>
        <end position="287"/>
    </location>
</feature>